<protein>
    <submittedName>
        <fullName evidence="2">Uncharacterized protein</fullName>
    </submittedName>
</protein>
<name>A0A1E5NXW8_9ACTN</name>
<dbReference type="AlphaFoldDB" id="A0A1E5NXW8"/>
<evidence type="ECO:0000256" key="1">
    <source>
        <dbReference type="SAM" id="Phobius"/>
    </source>
</evidence>
<keyword evidence="2" id="KW-0614">Plasmid</keyword>
<keyword evidence="1" id="KW-0812">Transmembrane</keyword>
<evidence type="ECO:0000313" key="2">
    <source>
        <dbReference type="EMBL" id="OEJ21094.1"/>
    </source>
</evidence>
<feature type="transmembrane region" description="Helical" evidence="1">
    <location>
        <begin position="68"/>
        <end position="87"/>
    </location>
</feature>
<gene>
    <name evidence="2" type="ORF">BGK67_34965</name>
</gene>
<dbReference type="Proteomes" id="UP000095705">
    <property type="component" value="Plasmid pACMP1"/>
</dbReference>
<comment type="caution">
    <text evidence="2">The sequence shown here is derived from an EMBL/GenBank/DDBJ whole genome shotgun (WGS) entry which is preliminary data.</text>
</comment>
<geneLocation type="plasmid" evidence="3">
    <name>pacmp1</name>
</geneLocation>
<accession>A0A1E5NXW8</accession>
<proteinExistence type="predicted"/>
<dbReference type="RefSeq" id="WP_069917982.1">
    <property type="nucleotide sequence ID" value="NZ_CM007203.1"/>
</dbReference>
<organism evidence="2 3">
    <name type="scientific">Streptomyces subrutilus</name>
    <dbReference type="NCBI Taxonomy" id="36818"/>
    <lineage>
        <taxon>Bacteria</taxon>
        <taxon>Bacillati</taxon>
        <taxon>Actinomycetota</taxon>
        <taxon>Actinomycetes</taxon>
        <taxon>Kitasatosporales</taxon>
        <taxon>Streptomycetaceae</taxon>
        <taxon>Streptomyces</taxon>
    </lineage>
</organism>
<dbReference type="EMBL" id="MEHK01000005">
    <property type="protein sequence ID" value="OEJ21094.1"/>
    <property type="molecule type" value="Genomic_DNA"/>
</dbReference>
<evidence type="ECO:0000313" key="3">
    <source>
        <dbReference type="Proteomes" id="UP000095705"/>
    </source>
</evidence>
<reference evidence="2 3" key="1">
    <citation type="submission" date="2016-08" db="EMBL/GenBank/DDBJ databases">
        <title>The complete genome of Streptomyces subrutilus 10-1-1.</title>
        <authorList>
            <person name="Chen X."/>
        </authorList>
    </citation>
    <scope>NUCLEOTIDE SEQUENCE [LARGE SCALE GENOMIC DNA]</scope>
    <source>
        <strain evidence="2 3">10-1-1</strain>
        <plasmid evidence="3">pacmp1</plasmid>
    </source>
</reference>
<feature type="transmembrane region" description="Helical" evidence="1">
    <location>
        <begin position="36"/>
        <end position="56"/>
    </location>
</feature>
<keyword evidence="1" id="KW-1133">Transmembrane helix</keyword>
<keyword evidence="3" id="KW-1185">Reference proteome</keyword>
<keyword evidence="1" id="KW-0472">Membrane</keyword>
<sequence length="111" mass="10816">MTTQPPGAPRALARETAGVLLLSLGASGAVAALGAIHWAIALAAVTAVLLGTGILLHRSPTAWQRKAGIAAACLGFTGLIATAFAAYPPLGWLTLSTAVCAAGAALATEGA</sequence>